<gene>
    <name evidence="1" type="ORF">C463_04224</name>
</gene>
<accession>M0EHL0</accession>
<organism evidence="1 2">
    <name type="scientific">Halorubrum californiense DSM 19288</name>
    <dbReference type="NCBI Taxonomy" id="1227465"/>
    <lineage>
        <taxon>Archaea</taxon>
        <taxon>Methanobacteriati</taxon>
        <taxon>Methanobacteriota</taxon>
        <taxon>Stenosarchaea group</taxon>
        <taxon>Halobacteria</taxon>
        <taxon>Halobacteriales</taxon>
        <taxon>Haloferacaceae</taxon>
        <taxon>Halorubrum</taxon>
    </lineage>
</organism>
<dbReference type="Proteomes" id="UP000011586">
    <property type="component" value="Unassembled WGS sequence"/>
</dbReference>
<reference evidence="1 2" key="1">
    <citation type="journal article" date="2014" name="PLoS Genet.">
        <title>Phylogenetically driven sequencing of extremely halophilic archaea reveals strategies for static and dynamic osmo-response.</title>
        <authorList>
            <person name="Becker E.A."/>
            <person name="Seitzer P.M."/>
            <person name="Tritt A."/>
            <person name="Larsen D."/>
            <person name="Krusor M."/>
            <person name="Yao A.I."/>
            <person name="Wu D."/>
            <person name="Madern D."/>
            <person name="Eisen J.A."/>
            <person name="Darling A.E."/>
            <person name="Facciotti M.T."/>
        </authorList>
    </citation>
    <scope>NUCLEOTIDE SEQUENCE [LARGE SCALE GENOMIC DNA]</scope>
    <source>
        <strain evidence="1 2">DSM 19288</strain>
    </source>
</reference>
<dbReference type="EMBL" id="AOJK01000021">
    <property type="protein sequence ID" value="ELZ46387.1"/>
    <property type="molecule type" value="Genomic_DNA"/>
</dbReference>
<comment type="caution">
    <text evidence="1">The sequence shown here is derived from an EMBL/GenBank/DDBJ whole genome shotgun (WGS) entry which is preliminary data.</text>
</comment>
<keyword evidence="2" id="KW-1185">Reference proteome</keyword>
<dbReference type="STRING" id="1227465.C463_04224"/>
<name>M0EHL0_9EURY</name>
<dbReference type="AlphaFoldDB" id="M0EHL0"/>
<proteinExistence type="predicted"/>
<evidence type="ECO:0000313" key="2">
    <source>
        <dbReference type="Proteomes" id="UP000011586"/>
    </source>
</evidence>
<evidence type="ECO:0000313" key="1">
    <source>
        <dbReference type="EMBL" id="ELZ46387.1"/>
    </source>
</evidence>
<sequence length="107" mass="12158">MRQIISRKVYDTDSAEQIGKYGSIVDKQDFHALAETLYKDSDGEYFLHCQGGAATKYAKQANEGTTYGEKIQLLTTEEALNWCEERTVDPDNIIEEFADLIENINET</sequence>
<dbReference type="OrthoDB" id="190520at2157"/>
<protein>
    <submittedName>
        <fullName evidence="1">Uncharacterized protein</fullName>
    </submittedName>
</protein>
<dbReference type="RefSeq" id="WP_008441311.1">
    <property type="nucleotide sequence ID" value="NZ_AOJK01000021.1"/>
</dbReference>